<dbReference type="Proteomes" id="UP001457282">
    <property type="component" value="Unassembled WGS sequence"/>
</dbReference>
<dbReference type="AlphaFoldDB" id="A0AAW1XUB6"/>
<comment type="caution">
    <text evidence="1">The sequence shown here is derived from an EMBL/GenBank/DDBJ whole genome shotgun (WGS) entry which is preliminary data.</text>
</comment>
<gene>
    <name evidence="1" type="ORF">M0R45_016788</name>
</gene>
<evidence type="ECO:0000313" key="1">
    <source>
        <dbReference type="EMBL" id="KAK9940113.1"/>
    </source>
</evidence>
<name>A0AAW1XUB6_RUBAR</name>
<dbReference type="EMBL" id="JBEDUW010000003">
    <property type="protein sequence ID" value="KAK9940113.1"/>
    <property type="molecule type" value="Genomic_DNA"/>
</dbReference>
<proteinExistence type="predicted"/>
<organism evidence="1 2">
    <name type="scientific">Rubus argutus</name>
    <name type="common">Southern blackberry</name>
    <dbReference type="NCBI Taxonomy" id="59490"/>
    <lineage>
        <taxon>Eukaryota</taxon>
        <taxon>Viridiplantae</taxon>
        <taxon>Streptophyta</taxon>
        <taxon>Embryophyta</taxon>
        <taxon>Tracheophyta</taxon>
        <taxon>Spermatophyta</taxon>
        <taxon>Magnoliopsida</taxon>
        <taxon>eudicotyledons</taxon>
        <taxon>Gunneridae</taxon>
        <taxon>Pentapetalae</taxon>
        <taxon>rosids</taxon>
        <taxon>fabids</taxon>
        <taxon>Rosales</taxon>
        <taxon>Rosaceae</taxon>
        <taxon>Rosoideae</taxon>
        <taxon>Rosoideae incertae sedis</taxon>
        <taxon>Rubus</taxon>
    </lineage>
</organism>
<reference evidence="1 2" key="1">
    <citation type="journal article" date="2023" name="G3 (Bethesda)">
        <title>A chromosome-length genome assembly and annotation of blackberry (Rubus argutus, cv. 'Hillquist').</title>
        <authorList>
            <person name="Bruna T."/>
            <person name="Aryal R."/>
            <person name="Dudchenko O."/>
            <person name="Sargent D.J."/>
            <person name="Mead D."/>
            <person name="Buti M."/>
            <person name="Cavallini A."/>
            <person name="Hytonen T."/>
            <person name="Andres J."/>
            <person name="Pham M."/>
            <person name="Weisz D."/>
            <person name="Mascagni F."/>
            <person name="Usai G."/>
            <person name="Natali L."/>
            <person name="Bassil N."/>
            <person name="Fernandez G.E."/>
            <person name="Lomsadze A."/>
            <person name="Armour M."/>
            <person name="Olukolu B."/>
            <person name="Poorten T."/>
            <person name="Britton C."/>
            <person name="Davik J."/>
            <person name="Ashrafi H."/>
            <person name="Aiden E.L."/>
            <person name="Borodovsky M."/>
            <person name="Worthington M."/>
        </authorList>
    </citation>
    <scope>NUCLEOTIDE SEQUENCE [LARGE SCALE GENOMIC DNA]</scope>
    <source>
        <strain evidence="1">PI 553951</strain>
    </source>
</reference>
<sequence>MPNPPNPETLTLMDERSGMDSMECFLSTVRRVLSLSYTLPEIIRQNNHGAIESVGHFLNVSGSLTSGAWVESLPAMEDCEEWDCIPITRLVDLCAKEGLPLHKTGSWVFCGAPNDCFQDLFLARLGTANLCLRSQ</sequence>
<protein>
    <submittedName>
        <fullName evidence="1">Uncharacterized protein</fullName>
    </submittedName>
</protein>
<accession>A0AAW1XUB6</accession>
<evidence type="ECO:0000313" key="2">
    <source>
        <dbReference type="Proteomes" id="UP001457282"/>
    </source>
</evidence>
<keyword evidence="2" id="KW-1185">Reference proteome</keyword>